<dbReference type="RefSeq" id="WP_224446336.1">
    <property type="nucleotide sequence ID" value="NZ_CP083931.1"/>
</dbReference>
<sequence>MKAIVSMIISALMTFAGKILTALGVGFITYKGLDFMQLQFANYIKQQLGNIPSDALQIFYMAGGGVFLNWIFGAVAFIATIKSTSRLTATMKKG</sequence>
<gene>
    <name evidence="2" type="ORF">SAMN02746062_00970</name>
</gene>
<evidence type="ECO:0000313" key="3">
    <source>
        <dbReference type="Proteomes" id="UP000219669"/>
    </source>
</evidence>
<evidence type="ECO:0000313" key="2">
    <source>
        <dbReference type="EMBL" id="SOD67616.1"/>
    </source>
</evidence>
<organism evidence="2 3">
    <name type="scientific">Alysiella filiformis DSM 16848</name>
    <dbReference type="NCBI Taxonomy" id="1120981"/>
    <lineage>
        <taxon>Bacteria</taxon>
        <taxon>Pseudomonadati</taxon>
        <taxon>Pseudomonadota</taxon>
        <taxon>Betaproteobacteria</taxon>
        <taxon>Neisseriales</taxon>
        <taxon>Neisseriaceae</taxon>
        <taxon>Alysiella</taxon>
    </lineage>
</organism>
<keyword evidence="1" id="KW-1133">Transmembrane helix</keyword>
<feature type="transmembrane region" description="Helical" evidence="1">
    <location>
        <begin position="58"/>
        <end position="81"/>
    </location>
</feature>
<protein>
    <recommendedName>
        <fullName evidence="4">DUF2523 domain-containing protein</fullName>
    </recommendedName>
</protein>
<keyword evidence="3" id="KW-1185">Reference proteome</keyword>
<dbReference type="InterPro" id="IPR019670">
    <property type="entry name" value="DUF2523"/>
</dbReference>
<feature type="transmembrane region" description="Helical" evidence="1">
    <location>
        <begin position="7"/>
        <end position="30"/>
    </location>
</feature>
<evidence type="ECO:0008006" key="4">
    <source>
        <dbReference type="Google" id="ProtNLM"/>
    </source>
</evidence>
<dbReference type="Proteomes" id="UP000219669">
    <property type="component" value="Unassembled WGS sequence"/>
</dbReference>
<name>A0A286E9P3_9NEIS</name>
<dbReference type="AlphaFoldDB" id="A0A286E9P3"/>
<dbReference type="Pfam" id="PF10734">
    <property type="entry name" value="DUF2523"/>
    <property type="match status" value="1"/>
</dbReference>
<keyword evidence="1" id="KW-0472">Membrane</keyword>
<proteinExistence type="predicted"/>
<reference evidence="2 3" key="1">
    <citation type="submission" date="2017-09" db="EMBL/GenBank/DDBJ databases">
        <authorList>
            <person name="Ehlers B."/>
            <person name="Leendertz F.H."/>
        </authorList>
    </citation>
    <scope>NUCLEOTIDE SEQUENCE [LARGE SCALE GENOMIC DNA]</scope>
    <source>
        <strain evidence="2 3">DSM 16848</strain>
    </source>
</reference>
<dbReference type="EMBL" id="OCNF01000006">
    <property type="protein sequence ID" value="SOD67616.1"/>
    <property type="molecule type" value="Genomic_DNA"/>
</dbReference>
<evidence type="ECO:0000256" key="1">
    <source>
        <dbReference type="SAM" id="Phobius"/>
    </source>
</evidence>
<accession>A0A286E9P3</accession>
<keyword evidence="1" id="KW-0812">Transmembrane</keyword>